<keyword evidence="1" id="KW-0175">Coiled coil</keyword>
<accession>A0A975BDV2</accession>
<evidence type="ECO:0000256" key="1">
    <source>
        <dbReference type="SAM" id="Coils"/>
    </source>
</evidence>
<reference evidence="2" key="1">
    <citation type="journal article" date="2021" name="Microb. Physiol.">
        <title>Proteogenomic Insights into the Physiology of Marine, Sulfate-Reducing, Filamentous Desulfonema limicola and Desulfonema magnum.</title>
        <authorList>
            <person name="Schnaars V."/>
            <person name="Wohlbrand L."/>
            <person name="Scheve S."/>
            <person name="Hinrichs C."/>
            <person name="Reinhardt R."/>
            <person name="Rabus R."/>
        </authorList>
    </citation>
    <scope>NUCLEOTIDE SEQUENCE</scope>
    <source>
        <strain evidence="2">5ac10</strain>
    </source>
</reference>
<name>A0A975BDV2_9BACT</name>
<dbReference type="AlphaFoldDB" id="A0A975BDV2"/>
<dbReference type="EMBL" id="CP061799">
    <property type="protein sequence ID" value="QTA83364.1"/>
    <property type="molecule type" value="Genomic_DNA"/>
</dbReference>
<sequence length="98" mass="11555">MQIISDRSNAIPIIQNAIEAKMKRTEIGFRKTEQEIRRFEKKYNMLSDKFLNSCTADDLTGGDEDYISWIGELKLREALLEELKTLHEIEYIPQRLSY</sequence>
<dbReference type="Proteomes" id="UP000663720">
    <property type="component" value="Chromosome"/>
</dbReference>
<evidence type="ECO:0000313" key="3">
    <source>
        <dbReference type="Proteomes" id="UP000663720"/>
    </source>
</evidence>
<proteinExistence type="predicted"/>
<dbReference type="KEGG" id="dli:dnl_57660"/>
<protein>
    <submittedName>
        <fullName evidence="2">Uncharacterized protein</fullName>
    </submittedName>
</protein>
<gene>
    <name evidence="2" type="ORF">dnl_57660</name>
</gene>
<organism evidence="2 3">
    <name type="scientific">Desulfonema limicola</name>
    <dbReference type="NCBI Taxonomy" id="45656"/>
    <lineage>
        <taxon>Bacteria</taxon>
        <taxon>Pseudomonadati</taxon>
        <taxon>Thermodesulfobacteriota</taxon>
        <taxon>Desulfobacteria</taxon>
        <taxon>Desulfobacterales</taxon>
        <taxon>Desulfococcaceae</taxon>
        <taxon>Desulfonema</taxon>
    </lineage>
</organism>
<evidence type="ECO:0000313" key="2">
    <source>
        <dbReference type="EMBL" id="QTA83364.1"/>
    </source>
</evidence>
<keyword evidence="3" id="KW-1185">Reference proteome</keyword>
<feature type="coiled-coil region" evidence="1">
    <location>
        <begin position="22"/>
        <end position="49"/>
    </location>
</feature>